<name>A0ABQ8XKZ6_9EUKA</name>
<dbReference type="Pfam" id="PF05997">
    <property type="entry name" value="Nop52"/>
    <property type="match status" value="1"/>
</dbReference>
<feature type="compositionally biased region" description="Polar residues" evidence="4">
    <location>
        <begin position="328"/>
        <end position="339"/>
    </location>
</feature>
<feature type="compositionally biased region" description="Acidic residues" evidence="4">
    <location>
        <begin position="309"/>
        <end position="323"/>
    </location>
</feature>
<keyword evidence="6" id="KW-1185">Reference proteome</keyword>
<feature type="compositionally biased region" description="Basic and acidic residues" evidence="4">
    <location>
        <begin position="340"/>
        <end position="353"/>
    </location>
</feature>
<dbReference type="EMBL" id="JAOAOG010000279">
    <property type="protein sequence ID" value="KAJ6233317.1"/>
    <property type="molecule type" value="Genomic_DNA"/>
</dbReference>
<feature type="compositionally biased region" description="Acidic residues" evidence="4">
    <location>
        <begin position="370"/>
        <end position="381"/>
    </location>
</feature>
<sequence length="559" mass="64732">MSSSISSTELSSNDLSVREEALKKIIIQVCQVSKKKDFVQIWHTLFGSIWETKKKNTQQELVKSFTSLIHVLRTEKKKILFFESFLNNVIIELQSMNKYKLKKFKWVVKEQFNEFLLFLKKNGYNPKLIKTFRKLLKDKVFNQAIINKVGVEFAVYVCDILIDLLQMVWITDNNKKKNKDLKISKESFVPFLIKIDKQFVRLIENNKIHSNNRTMVIKLRDTYYRSITKLSPDYSKQASGKGKVCEVSLDRNKSQDKEEQDSKEMEKEKEKENRKRLKKKNRSKQRKKKRRLVNQFIVTDYVDNSATETETETEVETETETDTENEKYSNSGSEQVSDSSSKKQQETEKKTETETETETDTDKEYKPSEESESESESESPPEIDNVLNLKKAKNGRSKTEQNSENISPNDKKSTPQKQNLKNINDSKKETKKESIQTVEKKVTFNLKDNTYFEKKGIINFPTTPFPKPTRPILINKSDKIYVSKKKLLKYSPGDNQIGSKQFPQIPQNNGGGGGGGGRGRGRGRGKRGRGRGKNKGKGRGRNRNRGRGRGRGRRGRRRK</sequence>
<feature type="region of interest" description="Disordered" evidence="4">
    <location>
        <begin position="233"/>
        <end position="292"/>
    </location>
</feature>
<reference evidence="5" key="1">
    <citation type="submission" date="2022-08" db="EMBL/GenBank/DDBJ databases">
        <title>Novel sulfate-reducing endosymbionts in the free-living metamonad Anaeramoeba.</title>
        <authorList>
            <person name="Jerlstrom-Hultqvist J."/>
            <person name="Cepicka I."/>
            <person name="Gallot-Lavallee L."/>
            <person name="Salas-Leiva D."/>
            <person name="Curtis B.A."/>
            <person name="Zahonova K."/>
            <person name="Pipaliya S."/>
            <person name="Dacks J."/>
            <person name="Roger A.J."/>
        </authorList>
    </citation>
    <scope>NUCLEOTIDE SEQUENCE</scope>
    <source>
        <strain evidence="5">Schooner1</strain>
    </source>
</reference>
<feature type="compositionally biased region" description="Basic and acidic residues" evidence="4">
    <location>
        <begin position="360"/>
        <end position="369"/>
    </location>
</feature>
<comment type="similarity">
    <text evidence="2">Belongs to the RRP1 family.</text>
</comment>
<comment type="caution">
    <text evidence="5">The sequence shown here is derived from an EMBL/GenBank/DDBJ whole genome shotgun (WGS) entry which is preliminary data.</text>
</comment>
<evidence type="ECO:0000256" key="1">
    <source>
        <dbReference type="ARBA" id="ARBA00004123"/>
    </source>
</evidence>
<proteinExistence type="inferred from homology"/>
<keyword evidence="3" id="KW-0539">Nucleus</keyword>
<feature type="compositionally biased region" description="Basic and acidic residues" evidence="4">
    <location>
        <begin position="248"/>
        <end position="273"/>
    </location>
</feature>
<gene>
    <name evidence="5" type="ORF">M0813_04187</name>
</gene>
<organism evidence="5 6">
    <name type="scientific">Anaeramoeba flamelloides</name>
    <dbReference type="NCBI Taxonomy" id="1746091"/>
    <lineage>
        <taxon>Eukaryota</taxon>
        <taxon>Metamonada</taxon>
        <taxon>Anaeramoebidae</taxon>
        <taxon>Anaeramoeba</taxon>
    </lineage>
</organism>
<evidence type="ECO:0000256" key="4">
    <source>
        <dbReference type="SAM" id="MobiDB-lite"/>
    </source>
</evidence>
<accession>A0ABQ8XKZ6</accession>
<dbReference type="PANTHER" id="PTHR18898">
    <property type="entry name" value="NUCLEOPROTEIN TPR-RELATED"/>
    <property type="match status" value="1"/>
</dbReference>
<evidence type="ECO:0000313" key="5">
    <source>
        <dbReference type="EMBL" id="KAJ6233317.1"/>
    </source>
</evidence>
<evidence type="ECO:0000256" key="2">
    <source>
        <dbReference type="ARBA" id="ARBA00006374"/>
    </source>
</evidence>
<feature type="region of interest" description="Disordered" evidence="4">
    <location>
        <begin position="490"/>
        <end position="559"/>
    </location>
</feature>
<evidence type="ECO:0000313" key="6">
    <source>
        <dbReference type="Proteomes" id="UP001150062"/>
    </source>
</evidence>
<feature type="compositionally biased region" description="Basic and acidic residues" evidence="4">
    <location>
        <begin position="424"/>
        <end position="442"/>
    </location>
</feature>
<evidence type="ECO:0000256" key="3">
    <source>
        <dbReference type="ARBA" id="ARBA00023242"/>
    </source>
</evidence>
<dbReference type="Proteomes" id="UP001150062">
    <property type="component" value="Unassembled WGS sequence"/>
</dbReference>
<feature type="compositionally biased region" description="Gly residues" evidence="4">
    <location>
        <begin position="509"/>
        <end position="518"/>
    </location>
</feature>
<dbReference type="InterPro" id="IPR010301">
    <property type="entry name" value="RRP1"/>
</dbReference>
<feature type="compositionally biased region" description="Basic residues" evidence="4">
    <location>
        <begin position="519"/>
        <end position="559"/>
    </location>
</feature>
<protein>
    <submittedName>
        <fullName evidence="5">RIBOSOMAL RNA PROCESSING PROTEIN 1</fullName>
    </submittedName>
</protein>
<feature type="compositionally biased region" description="Basic residues" evidence="4">
    <location>
        <begin position="274"/>
        <end position="292"/>
    </location>
</feature>
<dbReference type="PANTHER" id="PTHR18898:SF2">
    <property type="entry name" value="NUCLEOPROTEIN TPR"/>
    <property type="match status" value="1"/>
</dbReference>
<feature type="compositionally biased region" description="Polar residues" evidence="4">
    <location>
        <begin position="493"/>
        <end position="507"/>
    </location>
</feature>
<feature type="region of interest" description="Disordered" evidence="4">
    <location>
        <begin position="304"/>
        <end position="444"/>
    </location>
</feature>
<comment type="subcellular location">
    <subcellularLocation>
        <location evidence="1">Nucleus</location>
    </subcellularLocation>
</comment>